<organism evidence="1 2">
    <name type="scientific">Aphis craccivora</name>
    <name type="common">Cowpea aphid</name>
    <dbReference type="NCBI Taxonomy" id="307492"/>
    <lineage>
        <taxon>Eukaryota</taxon>
        <taxon>Metazoa</taxon>
        <taxon>Ecdysozoa</taxon>
        <taxon>Arthropoda</taxon>
        <taxon>Hexapoda</taxon>
        <taxon>Insecta</taxon>
        <taxon>Pterygota</taxon>
        <taxon>Neoptera</taxon>
        <taxon>Paraneoptera</taxon>
        <taxon>Hemiptera</taxon>
        <taxon>Sternorrhyncha</taxon>
        <taxon>Aphidomorpha</taxon>
        <taxon>Aphidoidea</taxon>
        <taxon>Aphididae</taxon>
        <taxon>Aphidini</taxon>
        <taxon>Aphis</taxon>
        <taxon>Aphis</taxon>
    </lineage>
</organism>
<proteinExistence type="predicted"/>
<name>A0A6G0YR85_APHCR</name>
<sequence>LCDSIQRRPCPGPGPSTALGGWRGWAGRLVGWLVAATGRKNKLSFQRSPPPQHVSVDRTAAVLLINLLAAAATHTHTHVAHKVLPPRKYVCTHQRPNGGDFALCVCVCMHAAQCNELIVHNIARDVQ</sequence>
<dbReference type="Proteomes" id="UP000478052">
    <property type="component" value="Unassembled WGS sequence"/>
</dbReference>
<feature type="non-terminal residue" evidence="1">
    <location>
        <position position="1"/>
    </location>
</feature>
<evidence type="ECO:0000313" key="2">
    <source>
        <dbReference type="Proteomes" id="UP000478052"/>
    </source>
</evidence>
<evidence type="ECO:0000313" key="1">
    <source>
        <dbReference type="EMBL" id="KAF0760045.1"/>
    </source>
</evidence>
<reference evidence="1 2" key="1">
    <citation type="submission" date="2019-08" db="EMBL/GenBank/DDBJ databases">
        <title>Whole genome of Aphis craccivora.</title>
        <authorList>
            <person name="Voronova N.V."/>
            <person name="Shulinski R.S."/>
            <person name="Bandarenka Y.V."/>
            <person name="Zhorov D.G."/>
            <person name="Warner D."/>
        </authorList>
    </citation>
    <scope>NUCLEOTIDE SEQUENCE [LARGE SCALE GENOMIC DNA]</scope>
    <source>
        <strain evidence="1">180601</strain>
        <tissue evidence="1">Whole Body</tissue>
    </source>
</reference>
<dbReference type="AlphaFoldDB" id="A0A6G0YR85"/>
<dbReference type="EMBL" id="VUJU01002804">
    <property type="protein sequence ID" value="KAF0760045.1"/>
    <property type="molecule type" value="Genomic_DNA"/>
</dbReference>
<protein>
    <submittedName>
        <fullName evidence="1">Uncharacterized protein</fullName>
    </submittedName>
</protein>
<comment type="caution">
    <text evidence="1">The sequence shown here is derived from an EMBL/GenBank/DDBJ whole genome shotgun (WGS) entry which is preliminary data.</text>
</comment>
<gene>
    <name evidence="1" type="ORF">FWK35_00019792</name>
</gene>
<accession>A0A6G0YR85</accession>
<keyword evidence="2" id="KW-1185">Reference proteome</keyword>